<organism evidence="5 6">
    <name type="scientific">Desulfatitalea alkaliphila</name>
    <dbReference type="NCBI Taxonomy" id="2929485"/>
    <lineage>
        <taxon>Bacteria</taxon>
        <taxon>Pseudomonadati</taxon>
        <taxon>Thermodesulfobacteriota</taxon>
        <taxon>Desulfobacteria</taxon>
        <taxon>Desulfobacterales</taxon>
        <taxon>Desulfosarcinaceae</taxon>
        <taxon>Desulfatitalea</taxon>
    </lineage>
</organism>
<keyword evidence="2" id="KW-0479">Metal-binding</keyword>
<dbReference type="GO" id="GO:0004419">
    <property type="term" value="F:hydroxymethylglutaryl-CoA lyase activity"/>
    <property type="evidence" value="ECO:0007669"/>
    <property type="project" value="TreeGrafter"/>
</dbReference>
<dbReference type="GO" id="GO:0046872">
    <property type="term" value="F:metal ion binding"/>
    <property type="evidence" value="ECO:0007669"/>
    <property type="project" value="UniProtKB-KW"/>
</dbReference>
<comment type="similarity">
    <text evidence="1">Belongs to the HMG-CoA lyase family.</text>
</comment>
<sequence>MVLPDKVVITEVGPRDGLQMERRMVPTATKVALIADLVGAGVPAVQVGAFVHPDKMPQMADVEAVIAALPDVDRVAYSALALNRHGVARACRTAIPWVEVSFSVSDAHSRRNTGMSAAAAFAEAAAMVSQVIAAGRRVRGSIQCAFGHGAGDPPPVAQVCRAALALAEGGVDLLVLADTAGLATPVSVRRLLEAISSRVGDLPVGLHLHDTHGLGLVNVMVALEMGIAHFDAALGGLGGCPFVADAAGNIATEDTLHLMHSLGVATGIDAARVAIWSRRLSALFDHPLPGRRYRLI</sequence>
<dbReference type="PANTHER" id="PTHR42738">
    <property type="entry name" value="HYDROXYMETHYLGLUTARYL-COA LYASE"/>
    <property type="match status" value="1"/>
</dbReference>
<dbReference type="GO" id="GO:0006552">
    <property type="term" value="P:L-leucine catabolic process"/>
    <property type="evidence" value="ECO:0007669"/>
    <property type="project" value="TreeGrafter"/>
</dbReference>
<dbReference type="Proteomes" id="UP001165427">
    <property type="component" value="Unassembled WGS sequence"/>
</dbReference>
<dbReference type="Pfam" id="PF00682">
    <property type="entry name" value="HMGL-like"/>
    <property type="match status" value="1"/>
</dbReference>
<dbReference type="InterPro" id="IPR013785">
    <property type="entry name" value="Aldolase_TIM"/>
</dbReference>
<dbReference type="PANTHER" id="PTHR42738:SF7">
    <property type="entry name" value="HYDROXYMETHYLGLUTARYL-COA LYASE"/>
    <property type="match status" value="1"/>
</dbReference>
<keyword evidence="3 5" id="KW-0456">Lyase</keyword>
<dbReference type="InterPro" id="IPR000891">
    <property type="entry name" value="PYR_CT"/>
</dbReference>
<gene>
    <name evidence="5" type="ORF">MRX98_21190</name>
</gene>
<accession>A0AA41R4C0</accession>
<evidence type="ECO:0000256" key="2">
    <source>
        <dbReference type="ARBA" id="ARBA00022723"/>
    </source>
</evidence>
<dbReference type="InterPro" id="IPR043594">
    <property type="entry name" value="HMGL"/>
</dbReference>
<dbReference type="CDD" id="cd07938">
    <property type="entry name" value="DRE_TIM_HMGL"/>
    <property type="match status" value="1"/>
</dbReference>
<evidence type="ECO:0000256" key="3">
    <source>
        <dbReference type="ARBA" id="ARBA00023239"/>
    </source>
</evidence>
<evidence type="ECO:0000256" key="1">
    <source>
        <dbReference type="ARBA" id="ARBA00009405"/>
    </source>
</evidence>
<dbReference type="GO" id="GO:0046951">
    <property type="term" value="P:ketone body biosynthetic process"/>
    <property type="evidence" value="ECO:0007669"/>
    <property type="project" value="TreeGrafter"/>
</dbReference>
<dbReference type="PROSITE" id="PS50991">
    <property type="entry name" value="PYR_CT"/>
    <property type="match status" value="1"/>
</dbReference>
<reference evidence="5" key="1">
    <citation type="submission" date="2022-04" db="EMBL/GenBank/DDBJ databases">
        <title>Desulfatitalea alkaliphila sp. nov., a novel anaerobic sulfate-reducing bacterium isolated from terrestrial mud volcano, Taman Peninsula, Russia.</title>
        <authorList>
            <person name="Khomyakova M.A."/>
            <person name="Merkel A.Y."/>
            <person name="Slobodkin A.I."/>
        </authorList>
    </citation>
    <scope>NUCLEOTIDE SEQUENCE</scope>
    <source>
        <strain evidence="5">M08but</strain>
    </source>
</reference>
<dbReference type="SUPFAM" id="SSF51569">
    <property type="entry name" value="Aldolase"/>
    <property type="match status" value="1"/>
</dbReference>
<evidence type="ECO:0000259" key="4">
    <source>
        <dbReference type="PROSITE" id="PS50991"/>
    </source>
</evidence>
<dbReference type="NCBIfam" id="NF004283">
    <property type="entry name" value="PRK05692.1"/>
    <property type="match status" value="1"/>
</dbReference>
<keyword evidence="6" id="KW-1185">Reference proteome</keyword>
<proteinExistence type="inferred from homology"/>
<name>A0AA41R4C0_9BACT</name>
<dbReference type="EMBL" id="JALJRB010000045">
    <property type="protein sequence ID" value="MCJ8503102.1"/>
    <property type="molecule type" value="Genomic_DNA"/>
</dbReference>
<dbReference type="AlphaFoldDB" id="A0AA41R4C0"/>
<evidence type="ECO:0000313" key="5">
    <source>
        <dbReference type="EMBL" id="MCJ8503102.1"/>
    </source>
</evidence>
<feature type="domain" description="Pyruvate carboxyltransferase" evidence="4">
    <location>
        <begin position="7"/>
        <end position="274"/>
    </location>
</feature>
<protein>
    <submittedName>
        <fullName evidence="5">Hydroxymethylglutaryl-CoA lyase</fullName>
    </submittedName>
</protein>
<dbReference type="Gene3D" id="3.20.20.70">
    <property type="entry name" value="Aldolase class I"/>
    <property type="match status" value="1"/>
</dbReference>
<dbReference type="RefSeq" id="WP_246914949.1">
    <property type="nucleotide sequence ID" value="NZ_JALJRB010000045.1"/>
</dbReference>
<comment type="caution">
    <text evidence="5">The sequence shown here is derived from an EMBL/GenBank/DDBJ whole genome shotgun (WGS) entry which is preliminary data.</text>
</comment>
<evidence type="ECO:0000313" key="6">
    <source>
        <dbReference type="Proteomes" id="UP001165427"/>
    </source>
</evidence>